<dbReference type="Proteomes" id="UP000037510">
    <property type="component" value="Unassembled WGS sequence"/>
</dbReference>
<sequence>MFHYSLTTTNTTYLYPARRTNGWFNGPGPGAYVLPTTVGFPMHDPSRHRNPMYSFGMHTPSHLRPLGPGPAYRIDRVTRDGNVTSPAWSLGAK</sequence>
<evidence type="ECO:0000313" key="1">
    <source>
        <dbReference type="EMBL" id="KOB67700.1"/>
    </source>
</evidence>
<dbReference type="InterPro" id="IPR010736">
    <property type="entry name" value="SHIPPO-rpt"/>
</dbReference>
<name>A0A0L7KX60_OPEBR</name>
<gene>
    <name evidence="1" type="ORF">OBRU01_19390</name>
</gene>
<protein>
    <submittedName>
        <fullName evidence="1">Uncharacterized protein</fullName>
    </submittedName>
</protein>
<dbReference type="EMBL" id="JTDY01004827">
    <property type="protein sequence ID" value="KOB67700.1"/>
    <property type="molecule type" value="Genomic_DNA"/>
</dbReference>
<comment type="caution">
    <text evidence="1">The sequence shown here is derived from an EMBL/GenBank/DDBJ whole genome shotgun (WGS) entry which is preliminary data.</text>
</comment>
<dbReference type="AlphaFoldDB" id="A0A0L7KX60"/>
<organism evidence="1 2">
    <name type="scientific">Operophtera brumata</name>
    <name type="common">Winter moth</name>
    <name type="synonym">Phalaena brumata</name>
    <dbReference type="NCBI Taxonomy" id="104452"/>
    <lineage>
        <taxon>Eukaryota</taxon>
        <taxon>Metazoa</taxon>
        <taxon>Ecdysozoa</taxon>
        <taxon>Arthropoda</taxon>
        <taxon>Hexapoda</taxon>
        <taxon>Insecta</taxon>
        <taxon>Pterygota</taxon>
        <taxon>Neoptera</taxon>
        <taxon>Endopterygota</taxon>
        <taxon>Lepidoptera</taxon>
        <taxon>Glossata</taxon>
        <taxon>Ditrysia</taxon>
        <taxon>Geometroidea</taxon>
        <taxon>Geometridae</taxon>
        <taxon>Larentiinae</taxon>
        <taxon>Operophtera</taxon>
    </lineage>
</organism>
<accession>A0A0L7KX60</accession>
<dbReference type="Pfam" id="PF07004">
    <property type="entry name" value="SHIPPO-rpt"/>
    <property type="match status" value="1"/>
</dbReference>
<reference evidence="1 2" key="1">
    <citation type="journal article" date="2015" name="Genome Biol. Evol.">
        <title>The genome of winter moth (Operophtera brumata) provides a genomic perspective on sexual dimorphism and phenology.</title>
        <authorList>
            <person name="Derks M.F."/>
            <person name="Smit S."/>
            <person name="Salis L."/>
            <person name="Schijlen E."/>
            <person name="Bossers A."/>
            <person name="Mateman C."/>
            <person name="Pijl A.S."/>
            <person name="de Ridder D."/>
            <person name="Groenen M.A."/>
            <person name="Visser M.E."/>
            <person name="Megens H.J."/>
        </authorList>
    </citation>
    <scope>NUCLEOTIDE SEQUENCE [LARGE SCALE GENOMIC DNA]</scope>
    <source>
        <strain evidence="1">WM2013NL</strain>
        <tissue evidence="1">Head and thorax</tissue>
    </source>
</reference>
<evidence type="ECO:0000313" key="2">
    <source>
        <dbReference type="Proteomes" id="UP000037510"/>
    </source>
</evidence>
<keyword evidence="2" id="KW-1185">Reference proteome</keyword>
<proteinExistence type="predicted"/>